<comment type="caution">
    <text evidence="4">The sequence shown here is derived from an EMBL/GenBank/DDBJ whole genome shotgun (WGS) entry which is preliminary data.</text>
</comment>
<keyword evidence="2" id="KW-0812">Transmembrane</keyword>
<sequence length="263" mass="29815">MKKHYKKIIKILIVVILILPTTSAFPIAGGGSGGGGGGAGGGSGGRSGGSSGRGGSSGASVESQIISGALGIFTFVGGFEKVKRKIILKRKKDGFLSAIKEFKKYDLGWEYNDISNDITTAFYLVQEAWTKRNQDIAREYMSKKLYTLHKTKTEWMKVREEKNILKDIELLEVIPIGALNSKDRFEDMIWVNIKCSMVDYTINEKTNSIIDGNKSKHKRYEQFWRFKRDEKHWVLDEIKWPNEIEDIDSYFNIEEENSLDLIK</sequence>
<feature type="transmembrane region" description="Helical" evidence="2">
    <location>
        <begin position="65"/>
        <end position="82"/>
    </location>
</feature>
<evidence type="ECO:0000256" key="1">
    <source>
        <dbReference type="SAM" id="MobiDB-lite"/>
    </source>
</evidence>
<dbReference type="Proteomes" id="UP001299068">
    <property type="component" value="Unassembled WGS sequence"/>
</dbReference>
<dbReference type="InterPro" id="IPR032710">
    <property type="entry name" value="NTF2-like_dom_sf"/>
</dbReference>
<evidence type="ECO:0000313" key="4">
    <source>
        <dbReference type="EMBL" id="MBY0756381.1"/>
    </source>
</evidence>
<organism evidence="4 5">
    <name type="scientific">Clostridium sardiniense</name>
    <name type="common">Clostridium absonum</name>
    <dbReference type="NCBI Taxonomy" id="29369"/>
    <lineage>
        <taxon>Bacteria</taxon>
        <taxon>Bacillati</taxon>
        <taxon>Bacillota</taxon>
        <taxon>Clostridia</taxon>
        <taxon>Eubacteriales</taxon>
        <taxon>Clostridiaceae</taxon>
        <taxon>Clostridium</taxon>
    </lineage>
</organism>
<keyword evidence="4" id="KW-0689">Ribosomal protein</keyword>
<dbReference type="EMBL" id="JAIKTU010000010">
    <property type="protein sequence ID" value="MBY0756381.1"/>
    <property type="molecule type" value="Genomic_DNA"/>
</dbReference>
<reference evidence="4 5" key="1">
    <citation type="journal article" date="2021" name="Cell Host Microbe">
        <title>in vivo commensal control of Clostridioides difficile virulence.</title>
        <authorList>
            <person name="Girinathan B.P."/>
            <person name="Dibenedetto N."/>
            <person name="Worley J.N."/>
            <person name="Peltier J."/>
            <person name="Arrieta-Ortiz M.L."/>
            <person name="Rupa Christinal Immanuel S."/>
            <person name="Lavin R."/>
            <person name="Delaney M.L."/>
            <person name="Cummins C."/>
            <person name="Hoffmann M."/>
            <person name="Luo Y."/>
            <person name="Gonzalez-Escalona N."/>
            <person name="Allard M."/>
            <person name="Onderdonk A.B."/>
            <person name="Gerber G.K."/>
            <person name="Sonenshein A.L."/>
            <person name="Baliga N."/>
            <person name="Dupuy B."/>
            <person name="Bry L."/>
        </authorList>
    </citation>
    <scope>NUCLEOTIDE SEQUENCE [LARGE SCALE GENOMIC DNA]</scope>
    <source>
        <strain evidence="4 5">DSM 599</strain>
    </source>
</reference>
<keyword evidence="2" id="KW-0472">Membrane</keyword>
<dbReference type="Pfam" id="PF04280">
    <property type="entry name" value="Tim44"/>
    <property type="match status" value="1"/>
</dbReference>
<protein>
    <submittedName>
        <fullName evidence="4">39S ribosomal protein L45</fullName>
    </submittedName>
</protein>
<feature type="domain" description="Tim44-like" evidence="3">
    <location>
        <begin position="96"/>
        <end position="240"/>
    </location>
</feature>
<proteinExistence type="predicted"/>
<dbReference type="GO" id="GO:0005840">
    <property type="term" value="C:ribosome"/>
    <property type="evidence" value="ECO:0007669"/>
    <property type="project" value="UniProtKB-KW"/>
</dbReference>
<dbReference type="SUPFAM" id="SSF54427">
    <property type="entry name" value="NTF2-like"/>
    <property type="match status" value="1"/>
</dbReference>
<evidence type="ECO:0000313" key="5">
    <source>
        <dbReference type="Proteomes" id="UP001299068"/>
    </source>
</evidence>
<dbReference type="SMART" id="SM00978">
    <property type="entry name" value="Tim44"/>
    <property type="match status" value="1"/>
</dbReference>
<gene>
    <name evidence="4" type="ORF">K5V21_13070</name>
</gene>
<dbReference type="RefSeq" id="WP_221861628.1">
    <property type="nucleotide sequence ID" value="NZ_JAIKTU010000010.1"/>
</dbReference>
<dbReference type="InterPro" id="IPR007379">
    <property type="entry name" value="Tim44-like_dom"/>
</dbReference>
<dbReference type="Gene3D" id="3.10.450.240">
    <property type="match status" value="1"/>
</dbReference>
<keyword evidence="4" id="KW-0687">Ribonucleoprotein</keyword>
<evidence type="ECO:0000259" key="3">
    <source>
        <dbReference type="SMART" id="SM00978"/>
    </source>
</evidence>
<name>A0ABS7KZZ7_CLOSR</name>
<accession>A0ABS7KZZ7</accession>
<keyword evidence="2" id="KW-1133">Transmembrane helix</keyword>
<keyword evidence="5" id="KW-1185">Reference proteome</keyword>
<evidence type="ECO:0000256" key="2">
    <source>
        <dbReference type="SAM" id="Phobius"/>
    </source>
</evidence>
<feature type="region of interest" description="Disordered" evidence="1">
    <location>
        <begin position="36"/>
        <end position="56"/>
    </location>
</feature>